<dbReference type="InterPro" id="IPR010613">
    <property type="entry name" value="PES"/>
</dbReference>
<dbReference type="GO" id="GO:0005654">
    <property type="term" value="C:nucleoplasm"/>
    <property type="evidence" value="ECO:0007669"/>
    <property type="project" value="UniProtKB-SubCell"/>
</dbReference>
<keyword evidence="8" id="KW-1185">Reference proteome</keyword>
<feature type="compositionally biased region" description="Acidic residues" evidence="5">
    <location>
        <begin position="513"/>
        <end position="532"/>
    </location>
</feature>
<dbReference type="FunCoup" id="A0A0G4G3V2">
    <property type="interactions" value="661"/>
</dbReference>
<dbReference type="Pfam" id="PF06732">
    <property type="entry name" value="Pescadillo_N"/>
    <property type="match status" value="1"/>
</dbReference>
<feature type="compositionally biased region" description="Acidic residues" evidence="5">
    <location>
        <begin position="610"/>
        <end position="640"/>
    </location>
</feature>
<dbReference type="InterPro" id="IPR001357">
    <property type="entry name" value="BRCT_dom"/>
</dbReference>
<feature type="compositionally biased region" description="Basic and acidic residues" evidence="5">
    <location>
        <begin position="694"/>
        <end position="707"/>
    </location>
</feature>
<keyword evidence="1 4" id="KW-0690">Ribosome biogenesis</keyword>
<dbReference type="SUPFAM" id="SSF52113">
    <property type="entry name" value="BRCT domain"/>
    <property type="match status" value="1"/>
</dbReference>
<dbReference type="GO" id="GO:0000466">
    <property type="term" value="P:maturation of 5.8S rRNA from tricistronic rRNA transcript (SSU-rRNA, 5.8S rRNA, LSU-rRNA)"/>
    <property type="evidence" value="ECO:0007669"/>
    <property type="project" value="UniProtKB-UniRule"/>
</dbReference>
<dbReference type="AlphaFoldDB" id="A0A0G4G3V2"/>
<dbReference type="GO" id="GO:0003723">
    <property type="term" value="F:RNA binding"/>
    <property type="evidence" value="ECO:0007669"/>
    <property type="project" value="TreeGrafter"/>
</dbReference>
<feature type="compositionally biased region" description="Acidic residues" evidence="5">
    <location>
        <begin position="317"/>
        <end position="333"/>
    </location>
</feature>
<proteinExistence type="inferred from homology"/>
<dbReference type="EMBL" id="CDMY01000557">
    <property type="protein sequence ID" value="CEM22753.1"/>
    <property type="molecule type" value="Genomic_DNA"/>
</dbReference>
<evidence type="ECO:0000256" key="3">
    <source>
        <dbReference type="ARBA" id="ARBA00023242"/>
    </source>
</evidence>
<reference evidence="7 8" key="1">
    <citation type="submission" date="2014-11" db="EMBL/GenBank/DDBJ databases">
        <authorList>
            <person name="Zhu J."/>
            <person name="Qi W."/>
            <person name="Song R."/>
        </authorList>
    </citation>
    <scope>NUCLEOTIDE SEQUENCE [LARGE SCALE GENOMIC DNA]</scope>
</reference>
<feature type="compositionally biased region" description="Basic and acidic residues" evidence="5">
    <location>
        <begin position="648"/>
        <end position="661"/>
    </location>
</feature>
<protein>
    <recommendedName>
        <fullName evidence="4">Pescadillo homolog</fullName>
    </recommendedName>
</protein>
<dbReference type="VEuPathDB" id="CryptoDB:Vbra_9653"/>
<dbReference type="GO" id="GO:0030687">
    <property type="term" value="C:preribosome, large subunit precursor"/>
    <property type="evidence" value="ECO:0007669"/>
    <property type="project" value="UniProtKB-UniRule"/>
</dbReference>
<dbReference type="PROSITE" id="PS50172">
    <property type="entry name" value="BRCT"/>
    <property type="match status" value="1"/>
</dbReference>
<dbReference type="PANTHER" id="PTHR12221:SF6">
    <property type="entry name" value="PESCADILLO HOMOLOG"/>
    <property type="match status" value="1"/>
</dbReference>
<dbReference type="STRING" id="1169540.A0A0G4G3V2"/>
<dbReference type="PANTHER" id="PTHR12221">
    <property type="entry name" value="PESCADILLO - RELATED"/>
    <property type="match status" value="1"/>
</dbReference>
<keyword evidence="2 4" id="KW-0698">rRNA processing</keyword>
<dbReference type="GO" id="GO:0070545">
    <property type="term" value="C:PeBoW complex"/>
    <property type="evidence" value="ECO:0007669"/>
    <property type="project" value="TreeGrafter"/>
</dbReference>
<gene>
    <name evidence="7" type="ORF">Vbra_9653</name>
</gene>
<dbReference type="PhylomeDB" id="A0A0G4G3V2"/>
<evidence type="ECO:0000313" key="7">
    <source>
        <dbReference type="EMBL" id="CEM22753.1"/>
    </source>
</evidence>
<evidence type="ECO:0000256" key="2">
    <source>
        <dbReference type="ARBA" id="ARBA00022552"/>
    </source>
</evidence>
<sequence length="720" mass="81698">MKKVKKGTKGEAAAYLTRAEVLRKLQVSLADFRKLCILKGIYPRDPKKKRKGRDKTYYHRKDILFLSHEPLIDKLREQKVFQRKYKKALGRKQQSKAKDLVSRKPKYTLHHLVKERYPTLVDALRDLDDALSTVSVFAALPVRDDKEIPSECIRESTRLLNEFHALVARAGAMRRVFVSVKGYYLQAELLGQAVTWLLPHQFPQDTPPEVDFRVLMSFLEFYLTMLKAVNFKLCLEKGYTYPPTLVKRRAKAGVGFLAYHITMTADGKGNRQQQQQQQEEGEEEEEEGARGGGGGEGSQGKRIEGMGGRLDDLAEGDKEEGEEGQEDADEEGGPDGPAVDTKDFEDSTILQEIKEKEAAAAHVKKLFAQLVLFLNREVPLQPLALAVLSCGGRVGWQGEGSPFGEADPAITHQIVDRPPEALRLCAPEELLRCREVVQPQWVFDSLNSGVLLPIQPYKPGKTLPPHLSPFVDDVREGYVPKQRELLDAIIKERQRQSKLIDENEGDERRVVGEDDELEGEGSSGDEEEEEDEMTRQERLAKEVHFMSELDMEAKGTSYSARADTSAKAKKKPNKKPTTAANEADDDQQEKEQQQGSSRKRKATVDHEPEQEAQEADEEAEEAEEVDEVEVEVEEEEEEEEAPPKTKSKRELREEEERERAKALLSKKRRRLLHRIEYTEKSKQEAAAKLKAKRAAIDKANKRQDKNKQNSSRGKVRRDAI</sequence>
<feature type="domain" description="BRCT" evidence="6">
    <location>
        <begin position="362"/>
        <end position="459"/>
    </location>
</feature>
<comment type="function">
    <text evidence="4">Required for maturation of ribosomal RNAs and formation of the large ribosomal subunit.</text>
</comment>
<dbReference type="OrthoDB" id="10264910at2759"/>
<dbReference type="CDD" id="cd17709">
    <property type="entry name" value="BRCT_pescadillo_like"/>
    <property type="match status" value="1"/>
</dbReference>
<dbReference type="Proteomes" id="UP000041254">
    <property type="component" value="Unassembled WGS sequence"/>
</dbReference>
<dbReference type="InParanoid" id="A0A0G4G3V2"/>
<dbReference type="InterPro" id="IPR036420">
    <property type="entry name" value="BRCT_dom_sf"/>
</dbReference>
<organism evidence="7 8">
    <name type="scientific">Vitrella brassicaformis (strain CCMP3155)</name>
    <dbReference type="NCBI Taxonomy" id="1169540"/>
    <lineage>
        <taxon>Eukaryota</taxon>
        <taxon>Sar</taxon>
        <taxon>Alveolata</taxon>
        <taxon>Colpodellida</taxon>
        <taxon>Vitrellaceae</taxon>
        <taxon>Vitrella</taxon>
    </lineage>
</organism>
<feature type="compositionally biased region" description="Basic and acidic residues" evidence="5">
    <location>
        <begin position="497"/>
        <end position="512"/>
    </location>
</feature>
<evidence type="ECO:0000259" key="6">
    <source>
        <dbReference type="PROSITE" id="PS50172"/>
    </source>
</evidence>
<comment type="similarity">
    <text evidence="4">Belongs to the pescadillo family.</text>
</comment>
<feature type="compositionally biased region" description="Basic and acidic residues" evidence="5">
    <location>
        <begin position="533"/>
        <end position="553"/>
    </location>
</feature>
<evidence type="ECO:0000256" key="4">
    <source>
        <dbReference type="HAMAP-Rule" id="MF_03028"/>
    </source>
</evidence>
<dbReference type="GO" id="GO:0043021">
    <property type="term" value="F:ribonucleoprotein complex binding"/>
    <property type="evidence" value="ECO:0007669"/>
    <property type="project" value="UniProtKB-UniRule"/>
</dbReference>
<name>A0A0G4G3V2_VITBC</name>
<feature type="region of interest" description="Disordered" evidence="5">
    <location>
        <begin position="266"/>
        <end position="342"/>
    </location>
</feature>
<feature type="compositionally biased region" description="Basic and acidic residues" evidence="5">
    <location>
        <begin position="673"/>
        <end position="687"/>
    </location>
</feature>
<keyword evidence="3 4" id="KW-0539">Nucleus</keyword>
<dbReference type="Gene3D" id="3.40.50.10190">
    <property type="entry name" value="BRCT domain"/>
    <property type="match status" value="1"/>
</dbReference>
<feature type="region of interest" description="Disordered" evidence="5">
    <location>
        <begin position="497"/>
        <end position="720"/>
    </location>
</feature>
<accession>A0A0G4G3V2</accession>
<comment type="subcellular location">
    <subcellularLocation>
        <location evidence="4">Nucleus</location>
        <location evidence="4">Nucleolus</location>
    </subcellularLocation>
    <subcellularLocation>
        <location evidence="4">Nucleus</location>
        <location evidence="4">Nucleoplasm</location>
    </subcellularLocation>
</comment>
<dbReference type="OMA" id="QKVTWIV"/>
<evidence type="ECO:0000256" key="1">
    <source>
        <dbReference type="ARBA" id="ARBA00022517"/>
    </source>
</evidence>
<evidence type="ECO:0000256" key="5">
    <source>
        <dbReference type="SAM" id="MobiDB-lite"/>
    </source>
</evidence>
<evidence type="ECO:0000313" key="8">
    <source>
        <dbReference type="Proteomes" id="UP000041254"/>
    </source>
</evidence>
<dbReference type="HAMAP" id="MF_03028">
    <property type="entry name" value="Pescadillo"/>
    <property type="match status" value="1"/>
</dbReference>
<feature type="compositionally biased region" description="Basic and acidic residues" evidence="5">
    <location>
        <begin position="299"/>
        <end position="316"/>
    </location>
</feature>
<dbReference type="GO" id="GO:0000463">
    <property type="term" value="P:maturation of LSU-rRNA from tricistronic rRNA transcript (SSU-rRNA, 5.8S rRNA, LSU-rRNA)"/>
    <property type="evidence" value="ECO:0007669"/>
    <property type="project" value="UniProtKB-UniRule"/>
</dbReference>